<dbReference type="InterPro" id="IPR044862">
    <property type="entry name" value="Pro_4_hyd_alph_FE2OG_OXY"/>
</dbReference>
<dbReference type="SMART" id="SM00702">
    <property type="entry name" value="P4Hc"/>
    <property type="match status" value="1"/>
</dbReference>
<comment type="cofactor">
    <cofactor evidence="1">
        <name>L-ascorbate</name>
        <dbReference type="ChEBI" id="CHEBI:38290"/>
    </cofactor>
</comment>
<evidence type="ECO:0000256" key="5">
    <source>
        <dbReference type="ARBA" id="ARBA00023004"/>
    </source>
</evidence>
<evidence type="ECO:0000256" key="4">
    <source>
        <dbReference type="ARBA" id="ARBA00023002"/>
    </source>
</evidence>
<dbReference type="Gene3D" id="2.60.120.620">
    <property type="entry name" value="q2cbj1_9rhob like domain"/>
    <property type="match status" value="1"/>
</dbReference>
<evidence type="ECO:0000256" key="1">
    <source>
        <dbReference type="ARBA" id="ARBA00001961"/>
    </source>
</evidence>
<name>A0A7S4PWU1_9DINO</name>
<proteinExistence type="predicted"/>
<keyword evidence="6" id="KW-1133">Transmembrane helix</keyword>
<keyword evidence="6" id="KW-0812">Transmembrane</keyword>
<feature type="domain" description="Fe2OG dioxygenase" evidence="7">
    <location>
        <begin position="186"/>
        <end position="291"/>
    </location>
</feature>
<evidence type="ECO:0000256" key="3">
    <source>
        <dbReference type="ARBA" id="ARBA00022964"/>
    </source>
</evidence>
<dbReference type="InterPro" id="IPR037140">
    <property type="entry name" value="VHL_beta_dom_sf"/>
</dbReference>
<feature type="transmembrane region" description="Helical" evidence="6">
    <location>
        <begin position="6"/>
        <end position="27"/>
    </location>
</feature>
<evidence type="ECO:0000313" key="8">
    <source>
        <dbReference type="EMBL" id="CAE4565243.1"/>
    </source>
</evidence>
<dbReference type="PANTHER" id="PTHR10869">
    <property type="entry name" value="PROLYL 4-HYDROXYLASE ALPHA SUBUNIT"/>
    <property type="match status" value="1"/>
</dbReference>
<dbReference type="PROSITE" id="PS51471">
    <property type="entry name" value="FE2OG_OXY"/>
    <property type="match status" value="1"/>
</dbReference>
<evidence type="ECO:0000256" key="6">
    <source>
        <dbReference type="SAM" id="Phobius"/>
    </source>
</evidence>
<dbReference type="GO" id="GO:0005783">
    <property type="term" value="C:endoplasmic reticulum"/>
    <property type="evidence" value="ECO:0007669"/>
    <property type="project" value="TreeGrafter"/>
</dbReference>
<dbReference type="GO" id="GO:0031418">
    <property type="term" value="F:L-ascorbic acid binding"/>
    <property type="evidence" value="ECO:0007669"/>
    <property type="project" value="InterPro"/>
</dbReference>
<dbReference type="GO" id="GO:0005506">
    <property type="term" value="F:iron ion binding"/>
    <property type="evidence" value="ECO:0007669"/>
    <property type="project" value="InterPro"/>
</dbReference>
<organism evidence="8">
    <name type="scientific">Alexandrium monilatum</name>
    <dbReference type="NCBI Taxonomy" id="311494"/>
    <lineage>
        <taxon>Eukaryota</taxon>
        <taxon>Sar</taxon>
        <taxon>Alveolata</taxon>
        <taxon>Dinophyceae</taxon>
        <taxon>Gonyaulacales</taxon>
        <taxon>Pyrocystaceae</taxon>
        <taxon>Alexandrium</taxon>
    </lineage>
</organism>
<dbReference type="SUPFAM" id="SSF49468">
    <property type="entry name" value="VHL"/>
    <property type="match status" value="1"/>
</dbReference>
<keyword evidence="6" id="KW-0472">Membrane</keyword>
<dbReference type="InterPro" id="IPR036208">
    <property type="entry name" value="VHL_sf"/>
</dbReference>
<dbReference type="EMBL" id="HBNR01007388">
    <property type="protein sequence ID" value="CAE4565243.1"/>
    <property type="molecule type" value="Transcribed_RNA"/>
</dbReference>
<dbReference type="InterPro" id="IPR006620">
    <property type="entry name" value="Pro_4_hyd_alph"/>
</dbReference>
<protein>
    <recommendedName>
        <fullName evidence="7">Fe2OG dioxygenase domain-containing protein</fullName>
    </recommendedName>
</protein>
<gene>
    <name evidence="8" type="ORF">AMON00008_LOCUS4862</name>
</gene>
<keyword evidence="5" id="KW-0408">Iron</keyword>
<reference evidence="8" key="1">
    <citation type="submission" date="2021-01" db="EMBL/GenBank/DDBJ databases">
        <authorList>
            <person name="Corre E."/>
            <person name="Pelletier E."/>
            <person name="Niang G."/>
            <person name="Scheremetjew M."/>
            <person name="Finn R."/>
            <person name="Kale V."/>
            <person name="Holt S."/>
            <person name="Cochrane G."/>
            <person name="Meng A."/>
            <person name="Brown T."/>
            <person name="Cohen L."/>
        </authorList>
    </citation>
    <scope>NUCLEOTIDE SEQUENCE</scope>
    <source>
        <strain evidence="8">CCMP3105</strain>
    </source>
</reference>
<keyword evidence="4" id="KW-0560">Oxidoreductase</keyword>
<dbReference type="GO" id="GO:0004656">
    <property type="term" value="F:procollagen-proline 4-dioxygenase activity"/>
    <property type="evidence" value="ECO:0007669"/>
    <property type="project" value="TreeGrafter"/>
</dbReference>
<dbReference type="PANTHER" id="PTHR10869:SF246">
    <property type="entry name" value="TRANSMEMBRANE PROLYL 4-HYDROXYLASE"/>
    <property type="match status" value="1"/>
</dbReference>
<dbReference type="InterPro" id="IPR045054">
    <property type="entry name" value="P4HA-like"/>
</dbReference>
<keyword evidence="3" id="KW-0223">Dioxygenase</keyword>
<accession>A0A7S4PWU1</accession>
<dbReference type="Pfam" id="PF13640">
    <property type="entry name" value="2OG-FeII_Oxy_3"/>
    <property type="match status" value="1"/>
</dbReference>
<dbReference type="InterPro" id="IPR005123">
    <property type="entry name" value="Oxoglu/Fe-dep_dioxygenase_dom"/>
</dbReference>
<evidence type="ECO:0000259" key="7">
    <source>
        <dbReference type="PROSITE" id="PS51471"/>
    </source>
</evidence>
<sequence>MEEWVGEVIFLGSLAVALVLVLVYGVVKGKLGSIAVRLSMAFTSREEFEAELERCSRGPSYPPARRPGDLNETFGAIFGGAFAEYGPRVVSSDPWVVYFDHFLTEAEVREYEEIVFDMELIRSKVSIDDSILHKYVTKIPFVKRMRWRHAQRNSLIRQCDSRCTTAPIVKAVEDRASRICRVPLENFETVQPFTYKEGMFYKPHNDNGPHDHLLPYGPRIFTFLVYLTDVQVGGGTRFNKLNVSVPARKGAAVLFANTLDEEPMEIDTRTLHEGVMVLSGEKRGVNLWLRQYNYREFQAAQCVGGGLQHRLAYYGKAAVSDVDRTTPRRPPGQPQIKFSNHLRTAVQVFWLDADRKKEVHIKDLEPEESFVLNTHVGHEFRIRSGDARKLLKLQRVGKALNGQEVTIGKPDLPQSEAEL</sequence>
<dbReference type="Gene3D" id="2.60.40.780">
    <property type="entry name" value="von Hippel-Lindau disease tumour suppressor, beta domain"/>
    <property type="match status" value="1"/>
</dbReference>
<keyword evidence="2" id="KW-0479">Metal-binding</keyword>
<evidence type="ECO:0000256" key="2">
    <source>
        <dbReference type="ARBA" id="ARBA00022723"/>
    </source>
</evidence>
<dbReference type="AlphaFoldDB" id="A0A7S4PWU1"/>